<dbReference type="EMBL" id="BGPR01007319">
    <property type="protein sequence ID" value="GBN25971.1"/>
    <property type="molecule type" value="Genomic_DNA"/>
</dbReference>
<feature type="coiled-coil region" evidence="2">
    <location>
        <begin position="288"/>
        <end position="315"/>
    </location>
</feature>
<evidence type="ECO:0000259" key="4">
    <source>
        <dbReference type="PROSITE" id="PS51228"/>
    </source>
</evidence>
<dbReference type="PROSITE" id="PS51228">
    <property type="entry name" value="ACB_2"/>
    <property type="match status" value="1"/>
</dbReference>
<organism evidence="5 6">
    <name type="scientific">Araneus ventricosus</name>
    <name type="common">Orbweaver spider</name>
    <name type="synonym">Epeira ventricosa</name>
    <dbReference type="NCBI Taxonomy" id="182803"/>
    <lineage>
        <taxon>Eukaryota</taxon>
        <taxon>Metazoa</taxon>
        <taxon>Ecdysozoa</taxon>
        <taxon>Arthropoda</taxon>
        <taxon>Chelicerata</taxon>
        <taxon>Arachnida</taxon>
        <taxon>Araneae</taxon>
        <taxon>Araneomorphae</taxon>
        <taxon>Entelegynae</taxon>
        <taxon>Araneoidea</taxon>
        <taxon>Araneidae</taxon>
        <taxon>Araneus</taxon>
    </lineage>
</organism>
<evidence type="ECO:0000313" key="6">
    <source>
        <dbReference type="Proteomes" id="UP000499080"/>
    </source>
</evidence>
<feature type="compositionally biased region" description="Acidic residues" evidence="3">
    <location>
        <begin position="167"/>
        <end position="186"/>
    </location>
</feature>
<feature type="region of interest" description="Disordered" evidence="3">
    <location>
        <begin position="114"/>
        <end position="271"/>
    </location>
</feature>
<dbReference type="PRINTS" id="PR00689">
    <property type="entry name" value="ACOABINDINGP"/>
</dbReference>
<evidence type="ECO:0000256" key="3">
    <source>
        <dbReference type="SAM" id="MobiDB-lite"/>
    </source>
</evidence>
<dbReference type="PANTHER" id="PTHR23310">
    <property type="entry name" value="ACYL-COA-BINDING PROTEIN, ACBP"/>
    <property type="match status" value="1"/>
</dbReference>
<dbReference type="FunFam" id="1.20.80.10:FF:000010">
    <property type="entry name" value="Acyl-CoA-binding domain-containing protein 5"/>
    <property type="match status" value="1"/>
</dbReference>
<dbReference type="AlphaFoldDB" id="A0A4Y2MFP9"/>
<sequence length="422" mass="46710">MYLYIAGSIQPSNETKLKFYSYFKQATEGPCELPRPGFWDVVNRAKWDAWSKLGDMSKEEAMQNYVQEFVGVLQKYSLDDIDDPNEIYSYSNLMGPYIEFAPKQVQETYKQMNGKLPLNNNSEDHMEANHSSNYSNSSKDYKTDISNDTDTYPTPVNGHNLNGNNDSDSDEFSDTLDRVNEDDEPEVPLSHGKSETENNPLANKGPSVVSTRGGGDHSVGGKEGGSPTGGPSGSRGNRVARQPRSSDFPLPSGSSNRLLGGAGGSRRGGDELSSEISIEIGETLTRAVIQLQHSMEQVAARLDSLEALLKKSSIQPQVPGRSSSRWSIFGISPKLAIIIIAWPFIAQWIMKKVKMDVEGSHTDRKNGNKPRGVLFLDDNARLRTARDTKEHIRRLGWERAPLDFQLFSCNEVGTIGTSLPKQ</sequence>
<name>A0A4Y2MFP9_ARAVE</name>
<reference evidence="5 6" key="1">
    <citation type="journal article" date="2019" name="Sci. Rep.">
        <title>Orb-weaving spider Araneus ventricosus genome elucidates the spidroin gene catalogue.</title>
        <authorList>
            <person name="Kono N."/>
            <person name="Nakamura H."/>
            <person name="Ohtoshi R."/>
            <person name="Moran D.A.P."/>
            <person name="Shinohara A."/>
            <person name="Yoshida Y."/>
            <person name="Fujiwara M."/>
            <person name="Mori M."/>
            <person name="Tomita M."/>
            <person name="Arakawa K."/>
        </authorList>
    </citation>
    <scope>NUCLEOTIDE SEQUENCE [LARGE SCALE GENOMIC DNA]</scope>
</reference>
<comment type="caution">
    <text evidence="5">The sequence shown here is derived from an EMBL/GenBank/DDBJ whole genome shotgun (WGS) entry which is preliminary data.</text>
</comment>
<feature type="compositionally biased region" description="Gly residues" evidence="3">
    <location>
        <begin position="212"/>
        <end position="233"/>
    </location>
</feature>
<feature type="compositionally biased region" description="Polar residues" evidence="3">
    <location>
        <begin position="146"/>
        <end position="166"/>
    </location>
</feature>
<dbReference type="Proteomes" id="UP000499080">
    <property type="component" value="Unassembled WGS sequence"/>
</dbReference>
<evidence type="ECO:0000256" key="2">
    <source>
        <dbReference type="SAM" id="Coils"/>
    </source>
</evidence>
<keyword evidence="2" id="KW-0175">Coiled coil</keyword>
<dbReference type="GO" id="GO:0019915">
    <property type="term" value="P:lipid storage"/>
    <property type="evidence" value="ECO:0007669"/>
    <property type="project" value="UniProtKB-ARBA"/>
</dbReference>
<dbReference type="GO" id="GO:0006631">
    <property type="term" value="P:fatty acid metabolic process"/>
    <property type="evidence" value="ECO:0007669"/>
    <property type="project" value="TreeGrafter"/>
</dbReference>
<feature type="domain" description="ACB" evidence="4">
    <location>
        <begin position="1"/>
        <end position="78"/>
    </location>
</feature>
<feature type="compositionally biased region" description="Low complexity" evidence="3">
    <location>
        <begin position="129"/>
        <end position="138"/>
    </location>
</feature>
<proteinExistence type="predicted"/>
<dbReference type="InterPro" id="IPR035984">
    <property type="entry name" value="Acyl-CoA-binding_sf"/>
</dbReference>
<dbReference type="SUPFAM" id="SSF47027">
    <property type="entry name" value="Acyl-CoA binding protein"/>
    <property type="match status" value="1"/>
</dbReference>
<dbReference type="Pfam" id="PF00887">
    <property type="entry name" value="ACBP"/>
    <property type="match status" value="1"/>
</dbReference>
<keyword evidence="1" id="KW-0446">Lipid-binding</keyword>
<protein>
    <submittedName>
        <fullName evidence="5">Acyl-CoA-binding domain-containing protein 5</fullName>
    </submittedName>
</protein>
<dbReference type="InterPro" id="IPR000582">
    <property type="entry name" value="Acyl-CoA-binding_protein"/>
</dbReference>
<dbReference type="PROSITE" id="PS00880">
    <property type="entry name" value="ACB_1"/>
    <property type="match status" value="1"/>
</dbReference>
<dbReference type="GO" id="GO:0000062">
    <property type="term" value="F:fatty-acyl-CoA binding"/>
    <property type="evidence" value="ECO:0007669"/>
    <property type="project" value="InterPro"/>
</dbReference>
<dbReference type="InterPro" id="IPR022408">
    <property type="entry name" value="Acyl-CoA-binding_prot_CS"/>
</dbReference>
<dbReference type="PANTHER" id="PTHR23310:SF77">
    <property type="entry name" value="LD25952P"/>
    <property type="match status" value="1"/>
</dbReference>
<evidence type="ECO:0000256" key="1">
    <source>
        <dbReference type="ARBA" id="ARBA00023121"/>
    </source>
</evidence>
<keyword evidence="6" id="KW-1185">Reference proteome</keyword>
<dbReference type="InterPro" id="IPR014352">
    <property type="entry name" value="FERM/acyl-CoA-bd_prot_sf"/>
</dbReference>
<dbReference type="GO" id="GO:0005737">
    <property type="term" value="C:cytoplasm"/>
    <property type="evidence" value="ECO:0007669"/>
    <property type="project" value="TreeGrafter"/>
</dbReference>
<dbReference type="Gene3D" id="1.20.80.10">
    <property type="match status" value="1"/>
</dbReference>
<accession>A0A4Y2MFP9</accession>
<dbReference type="OrthoDB" id="71307at2759"/>
<gene>
    <name evidence="5" type="primary">ACBD5</name>
    <name evidence="5" type="ORF">AVEN_132126_1</name>
</gene>
<evidence type="ECO:0000313" key="5">
    <source>
        <dbReference type="EMBL" id="GBN25971.1"/>
    </source>
</evidence>